<feature type="domain" description="Trehalase-like N-terminal" evidence="2">
    <location>
        <begin position="5"/>
        <end position="154"/>
    </location>
</feature>
<dbReference type="Proteomes" id="UP001183809">
    <property type="component" value="Unassembled WGS sequence"/>
</dbReference>
<evidence type="ECO:0000259" key="2">
    <source>
        <dbReference type="Pfam" id="PF19291"/>
    </source>
</evidence>
<evidence type="ECO:0000313" key="3">
    <source>
        <dbReference type="EMBL" id="MDT0469287.1"/>
    </source>
</evidence>
<dbReference type="InterPro" id="IPR008928">
    <property type="entry name" value="6-hairpin_glycosidase_sf"/>
</dbReference>
<dbReference type="GO" id="GO:0016787">
    <property type="term" value="F:hydrolase activity"/>
    <property type="evidence" value="ECO:0007669"/>
    <property type="project" value="UniProtKB-KW"/>
</dbReference>
<name>A0ABU2U8J0_9ACTN</name>
<evidence type="ECO:0000313" key="4">
    <source>
        <dbReference type="Proteomes" id="UP001183809"/>
    </source>
</evidence>
<dbReference type="InterPro" id="IPR045582">
    <property type="entry name" value="Trehalase-like_N"/>
</dbReference>
<keyword evidence="3" id="KW-0378">Hydrolase</keyword>
<dbReference type="Pfam" id="PF00723">
    <property type="entry name" value="Glyco_hydro_15"/>
    <property type="match status" value="1"/>
</dbReference>
<dbReference type="PANTHER" id="PTHR31616:SF0">
    <property type="entry name" value="GLUCAN 1,4-ALPHA-GLUCOSIDASE"/>
    <property type="match status" value="1"/>
</dbReference>
<reference evidence="4" key="1">
    <citation type="submission" date="2023-07" db="EMBL/GenBank/DDBJ databases">
        <title>30 novel species of actinomycetes from the DSMZ collection.</title>
        <authorList>
            <person name="Nouioui I."/>
        </authorList>
    </citation>
    <scope>NUCLEOTIDE SEQUENCE [LARGE SCALE GENOMIC DNA]</scope>
    <source>
        <strain evidence="4">DSM 41699</strain>
    </source>
</reference>
<proteinExistence type="predicted"/>
<gene>
    <name evidence="3" type="ORF">RM764_41075</name>
</gene>
<dbReference type="SUPFAM" id="SSF48208">
    <property type="entry name" value="Six-hairpin glycosidases"/>
    <property type="match status" value="1"/>
</dbReference>
<dbReference type="Gene3D" id="1.50.10.10">
    <property type="match status" value="1"/>
</dbReference>
<dbReference type="EMBL" id="JAVREY010000101">
    <property type="protein sequence ID" value="MDT0469287.1"/>
    <property type="molecule type" value="Genomic_DNA"/>
</dbReference>
<sequence length="629" mass="70310">MNLYAPISEHGLIGDLQTAALISTEATIDWFCSPRYDSPSIFGSLLDCQNGGHCKIYPRVQTYAKRQHYAPDTCVLVTRFLTEQGVGAVIDFMPPALTHKPTKNHRLVRLLRCARGGMTFNIDISPRFDYARRPHEVTATAEGWEFTSGDEHLAVHVVDSLGEKCLSEGRIHEGAVQLTATLRAGSASGVLLETDPDSPPRIIPPEECDRLLEETVGFWHDWLAHSRYTGRWREMVNRSAMTLKLMTYAPSGAMIAAPTTSLPEQIGGERNWDYRYAWVRDTTLSLHALLGMGFTEEAAAFTDWMGDRVREQTGAGKHPLKVMYRVDGSGNLGEETLEHWEGYRSSAPVRIGNGAVDQLQLDIYGSVLDCLQHADQRGLQTSYANWQALTRIVDWVCDNWEQPEAGIWETRGGDKEFTYGRVATWIALDRAIRIAAARGRPAEQDRWIRHRNAVYTQVMERGWSPERAAFTQYLGSDVLDSSLLVMPAVGFISPQDPRWMSTMDAIKKDLVSDNLVYRYDPAASPDGLRGSEGTFSACTFWYVEALARAGRLREARLVFERMLTYANHLGLYSEEIGLTGDQLGNFPQALTHLTLINAALTLDAHLDDVAVPVVPRASIFPGPYWVSAR</sequence>
<accession>A0ABU2U8J0</accession>
<dbReference type="Pfam" id="PF19291">
    <property type="entry name" value="TREH_N"/>
    <property type="match status" value="1"/>
</dbReference>
<feature type="domain" description="GH15-like" evidence="1">
    <location>
        <begin position="233"/>
        <end position="599"/>
    </location>
</feature>
<evidence type="ECO:0000259" key="1">
    <source>
        <dbReference type="Pfam" id="PF00723"/>
    </source>
</evidence>
<dbReference type="PANTHER" id="PTHR31616">
    <property type="entry name" value="TREHALASE"/>
    <property type="match status" value="1"/>
</dbReference>
<dbReference type="RefSeq" id="WP_311700720.1">
    <property type="nucleotide sequence ID" value="NZ_JAVREY010000101.1"/>
</dbReference>
<protein>
    <submittedName>
        <fullName evidence="3">Glycoside hydrolase family 15 protein</fullName>
    </submittedName>
</protein>
<organism evidence="3 4">
    <name type="scientific">Streptomyces gibsoniae</name>
    <dbReference type="NCBI Taxonomy" id="3075529"/>
    <lineage>
        <taxon>Bacteria</taxon>
        <taxon>Bacillati</taxon>
        <taxon>Actinomycetota</taxon>
        <taxon>Actinomycetes</taxon>
        <taxon>Kitasatosporales</taxon>
        <taxon>Streptomycetaceae</taxon>
        <taxon>Streptomyces</taxon>
    </lineage>
</organism>
<comment type="caution">
    <text evidence="3">The sequence shown here is derived from an EMBL/GenBank/DDBJ whole genome shotgun (WGS) entry which is preliminary data.</text>
</comment>
<dbReference type="InterPro" id="IPR012341">
    <property type="entry name" value="6hp_glycosidase-like_sf"/>
</dbReference>
<dbReference type="InterPro" id="IPR011613">
    <property type="entry name" value="GH15-like"/>
</dbReference>
<keyword evidence="4" id="KW-1185">Reference proteome</keyword>